<sequence length="164" mass="19154">MKRLAFIFLIFLAAGYSAHGQNKTITEFDLYGCWTLESNENGQPPQKWIYKSCEESDSKLAVRNSKIRFLAYSKCEFQEITPSQIICPGIWKTLEGTWSYDEVSGLVEIFYPENYMVEFWKKLKEEHPDLVIPNPRLKKKFRVVGLNDGQLEIEKTTHNITYSK</sequence>
<feature type="chain" id="PRO_5037332388" description="Lipocalin-like domain-containing protein" evidence="1">
    <location>
        <begin position="21"/>
        <end position="164"/>
    </location>
</feature>
<dbReference type="AlphaFoldDB" id="A0A967E7G8"/>
<comment type="caution">
    <text evidence="2">The sequence shown here is derived from an EMBL/GenBank/DDBJ whole genome shotgun (WGS) entry which is preliminary data.</text>
</comment>
<organism evidence="2 3">
    <name type="scientific">Pelagihabitans pacificus</name>
    <dbReference type="NCBI Taxonomy" id="2696054"/>
    <lineage>
        <taxon>Bacteria</taxon>
        <taxon>Pseudomonadati</taxon>
        <taxon>Bacteroidota</taxon>
        <taxon>Flavobacteriia</taxon>
        <taxon>Flavobacteriales</taxon>
        <taxon>Flavobacteriaceae</taxon>
        <taxon>Pelagihabitans</taxon>
    </lineage>
</organism>
<dbReference type="Proteomes" id="UP000707206">
    <property type="component" value="Unassembled WGS sequence"/>
</dbReference>
<evidence type="ECO:0000313" key="3">
    <source>
        <dbReference type="Proteomes" id="UP000707206"/>
    </source>
</evidence>
<evidence type="ECO:0000313" key="2">
    <source>
        <dbReference type="EMBL" id="NHF61592.1"/>
    </source>
</evidence>
<name>A0A967E7G8_9FLAO</name>
<feature type="signal peptide" evidence="1">
    <location>
        <begin position="1"/>
        <end position="20"/>
    </location>
</feature>
<keyword evidence="1" id="KW-0732">Signal</keyword>
<proteinExistence type="predicted"/>
<evidence type="ECO:0000256" key="1">
    <source>
        <dbReference type="SAM" id="SignalP"/>
    </source>
</evidence>
<reference evidence="2" key="2">
    <citation type="submission" date="2020-03" db="EMBL/GenBank/DDBJ databases">
        <title>Flavobacteriaceae bacterium strain TP-CH-4, a member of the family Flavobacteriaceae isolated from a deep-sea seamount.</title>
        <authorList>
            <person name="Zhang D.-C."/>
        </authorList>
    </citation>
    <scope>NUCLEOTIDE SEQUENCE</scope>
    <source>
        <strain evidence="2">TP-CH-4</strain>
    </source>
</reference>
<protein>
    <recommendedName>
        <fullName evidence="4">Lipocalin-like domain-containing protein</fullName>
    </recommendedName>
</protein>
<dbReference type="EMBL" id="VIKU02000010">
    <property type="protein sequence ID" value="NHF61592.1"/>
    <property type="molecule type" value="Genomic_DNA"/>
</dbReference>
<reference evidence="2" key="1">
    <citation type="submission" date="2019-07" db="EMBL/GenBank/DDBJ databases">
        <authorList>
            <person name="De-Chao Zhang Q."/>
        </authorList>
    </citation>
    <scope>NUCLEOTIDE SEQUENCE</scope>
    <source>
        <strain evidence="2">TP-CH-4</strain>
    </source>
</reference>
<accession>A0A967E7G8</accession>
<gene>
    <name evidence="2" type="ORF">FK220_019725</name>
</gene>
<evidence type="ECO:0008006" key="4">
    <source>
        <dbReference type="Google" id="ProtNLM"/>
    </source>
</evidence>
<keyword evidence="3" id="KW-1185">Reference proteome</keyword>